<dbReference type="AlphaFoldDB" id="A0A9P1J5P0"/>
<dbReference type="InterPro" id="IPR016193">
    <property type="entry name" value="Cytidine_deaminase-like"/>
</dbReference>
<feature type="domain" description="CMP/dCMP-type deaminase" evidence="14">
    <location>
        <begin position="11"/>
        <end position="137"/>
    </location>
</feature>
<evidence type="ECO:0000256" key="13">
    <source>
        <dbReference type="RuleBase" id="RU364006"/>
    </source>
</evidence>
<comment type="catalytic activity">
    <reaction evidence="13">
        <text>2'-deoxycytidine + H2O + H(+) = 2'-deoxyuridine + NH4(+)</text>
        <dbReference type="Rhea" id="RHEA:13433"/>
        <dbReference type="ChEBI" id="CHEBI:15377"/>
        <dbReference type="ChEBI" id="CHEBI:15378"/>
        <dbReference type="ChEBI" id="CHEBI:15698"/>
        <dbReference type="ChEBI" id="CHEBI:16450"/>
        <dbReference type="ChEBI" id="CHEBI:28938"/>
        <dbReference type="EC" id="3.5.4.5"/>
    </reaction>
</comment>
<evidence type="ECO:0000313" key="16">
    <source>
        <dbReference type="Proteomes" id="UP001152747"/>
    </source>
</evidence>
<dbReference type="EC" id="3.5.4.5" evidence="4 13"/>
<comment type="cofactor">
    <cofactor evidence="1 12 13">
        <name>Zn(2+)</name>
        <dbReference type="ChEBI" id="CHEBI:29105"/>
    </cofactor>
</comment>
<comment type="caution">
    <text evidence="15">The sequence shown here is derived from an EMBL/GenBank/DDBJ whole genome shotgun (WGS) entry which is preliminary data.</text>
</comment>
<feature type="binding site" evidence="12">
    <location>
        <position position="99"/>
    </location>
    <ligand>
        <name>Zn(2+)</name>
        <dbReference type="ChEBI" id="CHEBI:29105"/>
        <note>catalytic</note>
    </ligand>
</feature>
<keyword evidence="5 12" id="KW-0479">Metal-binding</keyword>
<gene>
    <name evidence="15" type="ORF">CAMP_LOCUS18051</name>
</gene>
<dbReference type="SUPFAM" id="SSF53927">
    <property type="entry name" value="Cytidine deaminase-like"/>
    <property type="match status" value="1"/>
</dbReference>
<sequence length="150" mass="16657">MTRTTLSELSEDDQKLVQQARDIMANAYCQYSKFKVGAALLCKNGEVIVGANHENASYGATICAERSAFANALTKGHREFTAIAVSTELEDPCSPCGICRQFLIEFGKYKVILSSSTTNDIILTDTYELLPYAFTPKSLDDHENEQKHHK</sequence>
<reference evidence="15" key="1">
    <citation type="submission" date="2022-11" db="EMBL/GenBank/DDBJ databases">
        <authorList>
            <person name="Kikuchi T."/>
        </authorList>
    </citation>
    <scope>NUCLEOTIDE SEQUENCE</scope>
    <source>
        <strain evidence="15">PS1010</strain>
    </source>
</reference>
<dbReference type="PANTHER" id="PTHR11644:SF11">
    <property type="entry name" value="CYTIDINE DEAMINASE"/>
    <property type="match status" value="1"/>
</dbReference>
<organism evidence="15 16">
    <name type="scientific">Caenorhabditis angaria</name>
    <dbReference type="NCBI Taxonomy" id="860376"/>
    <lineage>
        <taxon>Eukaryota</taxon>
        <taxon>Metazoa</taxon>
        <taxon>Ecdysozoa</taxon>
        <taxon>Nematoda</taxon>
        <taxon>Chromadorea</taxon>
        <taxon>Rhabditida</taxon>
        <taxon>Rhabditina</taxon>
        <taxon>Rhabditomorpha</taxon>
        <taxon>Rhabditoidea</taxon>
        <taxon>Rhabditidae</taxon>
        <taxon>Peloderinae</taxon>
        <taxon>Caenorhabditis</taxon>
    </lineage>
</organism>
<evidence type="ECO:0000256" key="10">
    <source>
        <dbReference type="PIRSR" id="PIRSR606262-1"/>
    </source>
</evidence>
<dbReference type="GO" id="GO:0008270">
    <property type="term" value="F:zinc ion binding"/>
    <property type="evidence" value="ECO:0007669"/>
    <property type="project" value="UniProtKB-UniRule"/>
</dbReference>
<protein>
    <recommendedName>
        <fullName evidence="4 13">Cytidine deaminase</fullName>
        <ecNumber evidence="4 13">3.5.4.5</ecNumber>
    </recommendedName>
    <alternativeName>
        <fullName evidence="8 13">Cytidine aminohydrolase</fullName>
    </alternativeName>
</protein>
<feature type="binding site" evidence="12">
    <location>
        <position position="96"/>
    </location>
    <ligand>
        <name>Zn(2+)</name>
        <dbReference type="ChEBI" id="CHEBI:29105"/>
        <note>catalytic</note>
    </ligand>
</feature>
<dbReference type="Pfam" id="PF00383">
    <property type="entry name" value="dCMP_cyt_deam_1"/>
    <property type="match status" value="1"/>
</dbReference>
<dbReference type="InterPro" id="IPR050202">
    <property type="entry name" value="Cyt/Deoxycyt_deaminase"/>
</dbReference>
<evidence type="ECO:0000256" key="9">
    <source>
        <dbReference type="ARBA" id="ARBA00049558"/>
    </source>
</evidence>
<dbReference type="Proteomes" id="UP001152747">
    <property type="component" value="Unassembled WGS sequence"/>
</dbReference>
<feature type="active site" description="Proton donor" evidence="10">
    <location>
        <position position="65"/>
    </location>
</feature>
<dbReference type="InterPro" id="IPR006262">
    <property type="entry name" value="Cyt_deam_tetra"/>
</dbReference>
<evidence type="ECO:0000256" key="12">
    <source>
        <dbReference type="PIRSR" id="PIRSR606262-3"/>
    </source>
</evidence>
<evidence type="ECO:0000259" key="14">
    <source>
        <dbReference type="PROSITE" id="PS51747"/>
    </source>
</evidence>
<keyword evidence="6 13" id="KW-0378">Hydrolase</keyword>
<dbReference type="NCBIfam" id="NF004064">
    <property type="entry name" value="PRK05578.1"/>
    <property type="match status" value="1"/>
</dbReference>
<dbReference type="GO" id="GO:0005829">
    <property type="term" value="C:cytosol"/>
    <property type="evidence" value="ECO:0007669"/>
    <property type="project" value="TreeGrafter"/>
</dbReference>
<keyword evidence="16" id="KW-1185">Reference proteome</keyword>
<evidence type="ECO:0000313" key="15">
    <source>
        <dbReference type="EMBL" id="CAI5455414.1"/>
    </source>
</evidence>
<dbReference type="InterPro" id="IPR002125">
    <property type="entry name" value="CMP_dCMP_dom"/>
</dbReference>
<keyword evidence="7 12" id="KW-0862">Zinc</keyword>
<feature type="binding site" evidence="12">
    <location>
        <position position="63"/>
    </location>
    <ligand>
        <name>Zn(2+)</name>
        <dbReference type="ChEBI" id="CHEBI:29105"/>
        <note>catalytic</note>
    </ligand>
</feature>
<evidence type="ECO:0000256" key="3">
    <source>
        <dbReference type="ARBA" id="ARBA00006576"/>
    </source>
</evidence>
<dbReference type="EMBL" id="CANHGI010000006">
    <property type="protein sequence ID" value="CAI5455414.1"/>
    <property type="molecule type" value="Genomic_DNA"/>
</dbReference>
<evidence type="ECO:0000256" key="1">
    <source>
        <dbReference type="ARBA" id="ARBA00001947"/>
    </source>
</evidence>
<evidence type="ECO:0000256" key="6">
    <source>
        <dbReference type="ARBA" id="ARBA00022801"/>
    </source>
</evidence>
<comment type="similarity">
    <text evidence="3 13">Belongs to the cytidine and deoxycytidylate deaminase family.</text>
</comment>
<dbReference type="GO" id="GO:0072527">
    <property type="term" value="P:pyrimidine-containing compound metabolic process"/>
    <property type="evidence" value="ECO:0007669"/>
    <property type="project" value="UniProtKB-ARBA"/>
</dbReference>
<evidence type="ECO:0000256" key="5">
    <source>
        <dbReference type="ARBA" id="ARBA00022723"/>
    </source>
</evidence>
<dbReference type="FunFam" id="3.40.140.10:FF:000008">
    <property type="entry name" value="Cytidine deaminase"/>
    <property type="match status" value="1"/>
</dbReference>
<evidence type="ECO:0000256" key="4">
    <source>
        <dbReference type="ARBA" id="ARBA00012783"/>
    </source>
</evidence>
<evidence type="ECO:0000256" key="2">
    <source>
        <dbReference type="ARBA" id="ARBA00003949"/>
    </source>
</evidence>
<proteinExistence type="inferred from homology"/>
<comment type="catalytic activity">
    <reaction evidence="9 13">
        <text>cytidine + H2O + H(+) = uridine + NH4(+)</text>
        <dbReference type="Rhea" id="RHEA:16069"/>
        <dbReference type="ChEBI" id="CHEBI:15377"/>
        <dbReference type="ChEBI" id="CHEBI:15378"/>
        <dbReference type="ChEBI" id="CHEBI:16704"/>
        <dbReference type="ChEBI" id="CHEBI:17562"/>
        <dbReference type="ChEBI" id="CHEBI:28938"/>
        <dbReference type="EC" id="3.5.4.5"/>
    </reaction>
</comment>
<evidence type="ECO:0000256" key="8">
    <source>
        <dbReference type="ARBA" id="ARBA00032005"/>
    </source>
</evidence>
<feature type="binding site" evidence="11">
    <location>
        <begin position="52"/>
        <end position="58"/>
    </location>
    <ligand>
        <name>substrate</name>
    </ligand>
</feature>
<evidence type="ECO:0000256" key="11">
    <source>
        <dbReference type="PIRSR" id="PIRSR606262-2"/>
    </source>
</evidence>
<dbReference type="OrthoDB" id="414540at2759"/>
<evidence type="ECO:0000256" key="7">
    <source>
        <dbReference type="ARBA" id="ARBA00022833"/>
    </source>
</evidence>
<dbReference type="CDD" id="cd01283">
    <property type="entry name" value="cytidine_deaminase"/>
    <property type="match status" value="1"/>
</dbReference>
<name>A0A9P1J5P0_9PELO</name>
<dbReference type="GO" id="GO:0004126">
    <property type="term" value="F:cytidine deaminase activity"/>
    <property type="evidence" value="ECO:0007669"/>
    <property type="project" value="UniProtKB-UniRule"/>
</dbReference>
<comment type="function">
    <text evidence="2 13">This enzyme scavenges exogenous and endogenous cytidine and 2'-deoxycytidine for UMP synthesis.</text>
</comment>
<dbReference type="GO" id="GO:0055086">
    <property type="term" value="P:nucleobase-containing small molecule metabolic process"/>
    <property type="evidence" value="ECO:0007669"/>
    <property type="project" value="UniProtKB-ARBA"/>
</dbReference>
<accession>A0A9P1J5P0</accession>
<dbReference type="PANTHER" id="PTHR11644">
    <property type="entry name" value="CYTIDINE DEAMINASE"/>
    <property type="match status" value="1"/>
</dbReference>
<dbReference type="PROSITE" id="PS51747">
    <property type="entry name" value="CYT_DCMP_DEAMINASES_2"/>
    <property type="match status" value="1"/>
</dbReference>
<dbReference type="NCBIfam" id="TIGR01354">
    <property type="entry name" value="cyt_deam_tetra"/>
    <property type="match status" value="1"/>
</dbReference>
<dbReference type="Gene3D" id="3.40.140.10">
    <property type="entry name" value="Cytidine Deaminase, domain 2"/>
    <property type="match status" value="1"/>
</dbReference>